<feature type="transmembrane region" description="Helical" evidence="1">
    <location>
        <begin position="90"/>
        <end position="105"/>
    </location>
</feature>
<feature type="transmembrane region" description="Helical" evidence="1">
    <location>
        <begin position="57"/>
        <end position="78"/>
    </location>
</feature>
<feature type="transmembrane region" description="Helical" evidence="1">
    <location>
        <begin position="188"/>
        <end position="210"/>
    </location>
</feature>
<keyword evidence="1" id="KW-1133">Transmembrane helix</keyword>
<sequence length="220" mass="25873">MDDTLRFIFSLSIGFAVIIGIVRFRRIDPSYYPFIFNCIAALAVEILNWRLTETGHPSAFIFVLNVFSYIDFFLFLWLFHNWGLFNRNKSTFLTIAGIGFLMWIVENVTTGFVKHNYYFFILYAFALIFFSVNTFNKMVVHERNSIFRNPKFWICLGIIIFYSFFILVVTTGITLIVHKVSVQFRRDLQAIGVFSNLLVNLLYAVALVWVPRKKHYTSLF</sequence>
<gene>
    <name evidence="2" type="ORF">A3860_00740</name>
</gene>
<dbReference type="EMBL" id="LVYD01000001">
    <property type="protein sequence ID" value="OQP66920.1"/>
    <property type="molecule type" value="Genomic_DNA"/>
</dbReference>
<reference evidence="2 3" key="1">
    <citation type="submission" date="2016-03" db="EMBL/GenBank/DDBJ databases">
        <title>Niastella vici sp. nov., isolated from farmland soil.</title>
        <authorList>
            <person name="Chen L."/>
            <person name="Wang D."/>
            <person name="Yang S."/>
            <person name="Wang G."/>
        </authorList>
    </citation>
    <scope>NUCLEOTIDE SEQUENCE [LARGE SCALE GENOMIC DNA]</scope>
    <source>
        <strain evidence="2 3">DJ57</strain>
    </source>
</reference>
<protein>
    <submittedName>
        <fullName evidence="2">Uncharacterized protein</fullName>
    </submittedName>
</protein>
<accession>A0A1V9G8M7</accession>
<feature type="transmembrane region" description="Helical" evidence="1">
    <location>
        <begin position="6"/>
        <end position="24"/>
    </location>
</feature>
<dbReference type="AlphaFoldDB" id="A0A1V9G8M7"/>
<dbReference type="STRING" id="1703345.A3860_00740"/>
<evidence type="ECO:0000313" key="3">
    <source>
        <dbReference type="Proteomes" id="UP000192796"/>
    </source>
</evidence>
<name>A0A1V9G8M7_9BACT</name>
<organism evidence="2 3">
    <name type="scientific">Niastella vici</name>
    <dbReference type="NCBI Taxonomy" id="1703345"/>
    <lineage>
        <taxon>Bacteria</taxon>
        <taxon>Pseudomonadati</taxon>
        <taxon>Bacteroidota</taxon>
        <taxon>Chitinophagia</taxon>
        <taxon>Chitinophagales</taxon>
        <taxon>Chitinophagaceae</taxon>
        <taxon>Niastella</taxon>
    </lineage>
</organism>
<keyword evidence="1" id="KW-0472">Membrane</keyword>
<feature type="transmembrane region" description="Helical" evidence="1">
    <location>
        <begin position="152"/>
        <end position="176"/>
    </location>
</feature>
<comment type="caution">
    <text evidence="2">The sequence shown here is derived from an EMBL/GenBank/DDBJ whole genome shotgun (WGS) entry which is preliminary data.</text>
</comment>
<proteinExistence type="predicted"/>
<feature type="transmembrane region" description="Helical" evidence="1">
    <location>
        <begin position="117"/>
        <end position="140"/>
    </location>
</feature>
<keyword evidence="1" id="KW-0812">Transmembrane</keyword>
<dbReference type="Proteomes" id="UP000192796">
    <property type="component" value="Unassembled WGS sequence"/>
</dbReference>
<evidence type="ECO:0000256" key="1">
    <source>
        <dbReference type="SAM" id="Phobius"/>
    </source>
</evidence>
<keyword evidence="3" id="KW-1185">Reference proteome</keyword>
<evidence type="ECO:0000313" key="2">
    <source>
        <dbReference type="EMBL" id="OQP66920.1"/>
    </source>
</evidence>